<keyword evidence="3" id="KW-0378">Hydrolase</keyword>
<feature type="domain" description="Amidohydrolase-related" evidence="2">
    <location>
        <begin position="43"/>
        <end position="240"/>
    </location>
</feature>
<dbReference type="AlphaFoldDB" id="A0A6N8U3Y4"/>
<proteinExistence type="predicted"/>
<dbReference type="PANTHER" id="PTHR21240:SF28">
    <property type="entry name" value="ISO-OROTATE DECARBOXYLASE (EUROFUNG)"/>
    <property type="match status" value="1"/>
</dbReference>
<protein>
    <submittedName>
        <fullName evidence="3">Amidohydrolase family protein</fullName>
    </submittedName>
</protein>
<accession>A0A6N8U3Y4</accession>
<reference evidence="3 4" key="1">
    <citation type="submission" date="2019-12" db="EMBL/GenBank/DDBJ databases">
        <authorList>
            <person name="Yang R."/>
        </authorList>
    </citation>
    <scope>NUCLEOTIDE SEQUENCE [LARGE SCALE GENOMIC DNA]</scope>
    <source>
        <strain evidence="3 4">DONG20-135</strain>
    </source>
</reference>
<dbReference type="InterPro" id="IPR006680">
    <property type="entry name" value="Amidohydro-rel"/>
</dbReference>
<keyword evidence="4" id="KW-1185">Reference proteome</keyword>
<reference evidence="3 4" key="2">
    <citation type="submission" date="2020-01" db="EMBL/GenBank/DDBJ databases">
        <title>Clostridiaceae sp. nov. isolated from the gut of human by culturomics.</title>
        <authorList>
            <person name="Chang Y."/>
        </authorList>
    </citation>
    <scope>NUCLEOTIDE SEQUENCE [LARGE SCALE GENOMIC DNA]</scope>
    <source>
        <strain evidence="3 4">DONG20-135</strain>
    </source>
</reference>
<dbReference type="InterPro" id="IPR032465">
    <property type="entry name" value="ACMSD"/>
</dbReference>
<evidence type="ECO:0000313" key="4">
    <source>
        <dbReference type="Proteomes" id="UP000434036"/>
    </source>
</evidence>
<evidence type="ECO:0000313" key="3">
    <source>
        <dbReference type="EMBL" id="MXQ72601.1"/>
    </source>
</evidence>
<dbReference type="SUPFAM" id="SSF51556">
    <property type="entry name" value="Metallo-dependent hydrolases"/>
    <property type="match status" value="1"/>
</dbReference>
<dbReference type="GO" id="GO:0019748">
    <property type="term" value="P:secondary metabolic process"/>
    <property type="evidence" value="ECO:0007669"/>
    <property type="project" value="TreeGrafter"/>
</dbReference>
<evidence type="ECO:0000259" key="2">
    <source>
        <dbReference type="Pfam" id="PF04909"/>
    </source>
</evidence>
<dbReference type="RefSeq" id="WP_160624091.1">
    <property type="nucleotide sequence ID" value="NZ_WUUQ01000001.1"/>
</dbReference>
<dbReference type="GO" id="GO:0016787">
    <property type="term" value="F:hydrolase activity"/>
    <property type="evidence" value="ECO:0007669"/>
    <property type="project" value="UniProtKB-KW"/>
</dbReference>
<name>A0A6N8U3Y4_9FIRM</name>
<organism evidence="3 4">
    <name type="scientific">Copranaerobaculum intestinale</name>
    <dbReference type="NCBI Taxonomy" id="2692629"/>
    <lineage>
        <taxon>Bacteria</taxon>
        <taxon>Bacillati</taxon>
        <taxon>Bacillota</taxon>
        <taxon>Erysipelotrichia</taxon>
        <taxon>Erysipelotrichales</taxon>
        <taxon>Erysipelotrichaceae</taxon>
        <taxon>Copranaerobaculum</taxon>
    </lineage>
</organism>
<comment type="caution">
    <text evidence="3">The sequence shown here is derived from an EMBL/GenBank/DDBJ whole genome shotgun (WGS) entry which is preliminary data.</text>
</comment>
<dbReference type="GO" id="GO:0005737">
    <property type="term" value="C:cytoplasm"/>
    <property type="evidence" value="ECO:0007669"/>
    <property type="project" value="TreeGrafter"/>
</dbReference>
<dbReference type="Gene3D" id="3.20.20.140">
    <property type="entry name" value="Metal-dependent hydrolases"/>
    <property type="match status" value="1"/>
</dbReference>
<dbReference type="Pfam" id="PF04909">
    <property type="entry name" value="Amidohydro_2"/>
    <property type="match status" value="1"/>
</dbReference>
<dbReference type="InterPro" id="IPR032466">
    <property type="entry name" value="Metal_Hydrolase"/>
</dbReference>
<dbReference type="Proteomes" id="UP000434036">
    <property type="component" value="Unassembled WGS sequence"/>
</dbReference>
<dbReference type="CDD" id="cd01292">
    <property type="entry name" value="metallo-dependent_hydrolases"/>
    <property type="match status" value="1"/>
</dbReference>
<evidence type="ECO:0000256" key="1">
    <source>
        <dbReference type="ARBA" id="ARBA00023239"/>
    </source>
</evidence>
<keyword evidence="1" id="KW-0456">Lyase</keyword>
<dbReference type="GO" id="GO:0016831">
    <property type="term" value="F:carboxy-lyase activity"/>
    <property type="evidence" value="ECO:0007669"/>
    <property type="project" value="InterPro"/>
</dbReference>
<gene>
    <name evidence="3" type="ORF">GSF08_01410</name>
</gene>
<dbReference type="EMBL" id="WUUQ01000001">
    <property type="protein sequence ID" value="MXQ72601.1"/>
    <property type="molecule type" value="Genomic_DNA"/>
</dbReference>
<dbReference type="PANTHER" id="PTHR21240">
    <property type="entry name" value="2-AMINO-3-CARBOXYLMUCONATE-6-SEMIALDEHYDE DECARBOXYLASE"/>
    <property type="match status" value="1"/>
</dbReference>
<sequence length="243" mass="27578">MKIYDVHAHLGKTSSGESNSAAMLVEELKSFGISKVGISSLSGTVTKEQNDLVHDAMTEFPEFIKGYAFINPKAPDVYEEIERCLGLYNMNGVKFHPWKHGYYSDNCSQIDGVLSAIEKYGVHIQVHVGTSPLCTPFPWIRYAKRHPNLRVLFTHMGCREFGYSTIEAIKNVENIVVETSCQNEVENLKLAVKELGSKRIVLGTDWPYKPTNMEIEKMYMLGLSETELEDVMYKNAELLWTKK</sequence>